<dbReference type="AlphaFoldDB" id="A0A5C2S181"/>
<feature type="compositionally biased region" description="Polar residues" evidence="1">
    <location>
        <begin position="37"/>
        <end position="47"/>
    </location>
</feature>
<sequence>MNKWCAQSSKPSTSSSIVAKDASASMQNSQGSSSAAKNFTQSNTSSRQAEEGRPRIETVTAEQLIRAICLPGRKWCKARSYALHDPWHVFFKLPKPVDQPLVLQPPLPQLYKRPVGPADGVFNLVDLKGYLRLLTHTFAVCDQCMSHLQEVVPLWRSLHLQPLQHICNIDNDDDNG</sequence>
<evidence type="ECO:0000313" key="3">
    <source>
        <dbReference type="Proteomes" id="UP000313359"/>
    </source>
</evidence>
<evidence type="ECO:0000256" key="1">
    <source>
        <dbReference type="SAM" id="MobiDB-lite"/>
    </source>
</evidence>
<organism evidence="2 3">
    <name type="scientific">Lentinus tigrinus ALCF2SS1-6</name>
    <dbReference type="NCBI Taxonomy" id="1328759"/>
    <lineage>
        <taxon>Eukaryota</taxon>
        <taxon>Fungi</taxon>
        <taxon>Dikarya</taxon>
        <taxon>Basidiomycota</taxon>
        <taxon>Agaricomycotina</taxon>
        <taxon>Agaricomycetes</taxon>
        <taxon>Polyporales</taxon>
        <taxon>Polyporaceae</taxon>
        <taxon>Lentinus</taxon>
    </lineage>
</organism>
<protein>
    <submittedName>
        <fullName evidence="2">Uncharacterized protein</fullName>
    </submittedName>
</protein>
<name>A0A5C2S181_9APHY</name>
<feature type="compositionally biased region" description="Polar residues" evidence="1">
    <location>
        <begin position="1"/>
        <end position="17"/>
    </location>
</feature>
<reference evidence="2" key="1">
    <citation type="journal article" date="2018" name="Genome Biol. Evol.">
        <title>Genomics and development of Lentinus tigrinus, a white-rot wood-decaying mushroom with dimorphic fruiting bodies.</title>
        <authorList>
            <person name="Wu B."/>
            <person name="Xu Z."/>
            <person name="Knudson A."/>
            <person name="Carlson A."/>
            <person name="Chen N."/>
            <person name="Kovaka S."/>
            <person name="LaButti K."/>
            <person name="Lipzen A."/>
            <person name="Pennachio C."/>
            <person name="Riley R."/>
            <person name="Schakwitz W."/>
            <person name="Umezawa K."/>
            <person name="Ohm R.A."/>
            <person name="Grigoriev I.V."/>
            <person name="Nagy L.G."/>
            <person name="Gibbons J."/>
            <person name="Hibbett D."/>
        </authorList>
    </citation>
    <scope>NUCLEOTIDE SEQUENCE [LARGE SCALE GENOMIC DNA]</scope>
    <source>
        <strain evidence="2">ALCF2SS1-6</strain>
    </source>
</reference>
<dbReference type="OrthoDB" id="661148at2759"/>
<dbReference type="Proteomes" id="UP000313359">
    <property type="component" value="Unassembled WGS sequence"/>
</dbReference>
<feature type="compositionally biased region" description="Low complexity" evidence="1">
    <location>
        <begin position="22"/>
        <end position="36"/>
    </location>
</feature>
<gene>
    <name evidence="2" type="ORF">L227DRAFT_655606</name>
</gene>
<evidence type="ECO:0000313" key="2">
    <source>
        <dbReference type="EMBL" id="RPD57177.1"/>
    </source>
</evidence>
<proteinExistence type="predicted"/>
<feature type="region of interest" description="Disordered" evidence="1">
    <location>
        <begin position="1"/>
        <end position="55"/>
    </location>
</feature>
<accession>A0A5C2S181</accession>
<keyword evidence="3" id="KW-1185">Reference proteome</keyword>
<dbReference type="STRING" id="1328759.A0A5C2S181"/>
<dbReference type="EMBL" id="ML122282">
    <property type="protein sequence ID" value="RPD57177.1"/>
    <property type="molecule type" value="Genomic_DNA"/>
</dbReference>